<evidence type="ECO:0000313" key="2">
    <source>
        <dbReference type="Proteomes" id="UP000282311"/>
    </source>
</evidence>
<name>A0A3B0C9P0_9BACL</name>
<dbReference type="RefSeq" id="WP_120748842.1">
    <property type="nucleotide sequence ID" value="NZ_RBAH01000014.1"/>
</dbReference>
<keyword evidence="2" id="KW-1185">Reference proteome</keyword>
<sequence length="63" mass="7186">MQGVVWSQDLMGAVKSVKRSLINVDSVSKSFSLSKKETRAIKHKLFNEVKVQKQEVGTMSYWI</sequence>
<proteinExistence type="predicted"/>
<organism evidence="1 2">
    <name type="scientific">Paenibacillus ginsengarvi</name>
    <dbReference type="NCBI Taxonomy" id="400777"/>
    <lineage>
        <taxon>Bacteria</taxon>
        <taxon>Bacillati</taxon>
        <taxon>Bacillota</taxon>
        <taxon>Bacilli</taxon>
        <taxon>Bacillales</taxon>
        <taxon>Paenibacillaceae</taxon>
        <taxon>Paenibacillus</taxon>
    </lineage>
</organism>
<comment type="caution">
    <text evidence="1">The sequence shown here is derived from an EMBL/GenBank/DDBJ whole genome shotgun (WGS) entry which is preliminary data.</text>
</comment>
<dbReference type="EMBL" id="RBAH01000014">
    <property type="protein sequence ID" value="RKN80587.1"/>
    <property type="molecule type" value="Genomic_DNA"/>
</dbReference>
<evidence type="ECO:0000313" key="1">
    <source>
        <dbReference type="EMBL" id="RKN80587.1"/>
    </source>
</evidence>
<accession>A0A3B0C9P0</accession>
<dbReference type="Proteomes" id="UP000282311">
    <property type="component" value="Unassembled WGS sequence"/>
</dbReference>
<protein>
    <submittedName>
        <fullName evidence="1">Uncharacterized protein</fullName>
    </submittedName>
</protein>
<gene>
    <name evidence="1" type="ORF">D7M11_19065</name>
</gene>
<reference evidence="1 2" key="1">
    <citation type="journal article" date="2007" name="Int. J. Syst. Evol. Microbiol.">
        <title>Paenibacillus ginsengarvi sp. nov., isolated from soil from ginseng cultivation.</title>
        <authorList>
            <person name="Yoon M.H."/>
            <person name="Ten L.N."/>
            <person name="Im W.T."/>
        </authorList>
    </citation>
    <scope>NUCLEOTIDE SEQUENCE [LARGE SCALE GENOMIC DNA]</scope>
    <source>
        <strain evidence="1 2">KCTC 13059</strain>
    </source>
</reference>
<dbReference type="AlphaFoldDB" id="A0A3B0C9P0"/>